<keyword evidence="3" id="KW-0274">FAD</keyword>
<accession>A0A0J8RXB1</accession>
<dbReference type="InterPro" id="IPR036188">
    <property type="entry name" value="FAD/NAD-bd_sf"/>
</dbReference>
<keyword evidence="4" id="KW-0560">Oxidoreductase</keyword>
<dbReference type="SUPFAM" id="SSF54373">
    <property type="entry name" value="FAD-linked reductases, C-terminal domain"/>
    <property type="match status" value="1"/>
</dbReference>
<name>A0A0J8RXB1_COCIT</name>
<dbReference type="SUPFAM" id="SSF51905">
    <property type="entry name" value="FAD/NAD(P)-binding domain"/>
    <property type="match status" value="1"/>
</dbReference>
<feature type="region of interest" description="Disordered" evidence="6">
    <location>
        <begin position="398"/>
        <end position="432"/>
    </location>
</feature>
<evidence type="ECO:0000256" key="1">
    <source>
        <dbReference type="ARBA" id="ARBA00007992"/>
    </source>
</evidence>
<evidence type="ECO:0000313" key="9">
    <source>
        <dbReference type="Proteomes" id="UP000054563"/>
    </source>
</evidence>
<dbReference type="Gene3D" id="3.50.50.60">
    <property type="entry name" value="FAD/NAD(P)-binding domain"/>
    <property type="match status" value="2"/>
</dbReference>
<evidence type="ECO:0000256" key="3">
    <source>
        <dbReference type="ARBA" id="ARBA00022827"/>
    </source>
</evidence>
<feature type="compositionally biased region" description="Basic and acidic residues" evidence="6">
    <location>
        <begin position="404"/>
        <end position="420"/>
    </location>
</feature>
<keyword evidence="2" id="KW-0285">Flavoprotein</keyword>
<dbReference type="Pfam" id="PF01494">
    <property type="entry name" value="FAD_binding_3"/>
    <property type="match status" value="1"/>
</dbReference>
<evidence type="ECO:0000256" key="6">
    <source>
        <dbReference type="SAM" id="MobiDB-lite"/>
    </source>
</evidence>
<gene>
    <name evidence="8" type="ORF">CIHG_07244</name>
</gene>
<evidence type="ECO:0000259" key="7">
    <source>
        <dbReference type="Pfam" id="PF01494"/>
    </source>
</evidence>
<reference evidence="9" key="1">
    <citation type="journal article" date="2010" name="Genome Res.">
        <title>Population genomic sequencing of Coccidioides fungi reveals recent hybridization and transposon control.</title>
        <authorList>
            <person name="Neafsey D.E."/>
            <person name="Barker B.M."/>
            <person name="Sharpton T.J."/>
            <person name="Stajich J.E."/>
            <person name="Park D.J."/>
            <person name="Whiston E."/>
            <person name="Hung C.-Y."/>
            <person name="McMahan C."/>
            <person name="White J."/>
            <person name="Sykes S."/>
            <person name="Heiman D."/>
            <person name="Young S."/>
            <person name="Zeng Q."/>
            <person name="Abouelleil A."/>
            <person name="Aftuck L."/>
            <person name="Bessette D."/>
            <person name="Brown A."/>
            <person name="FitzGerald M."/>
            <person name="Lui A."/>
            <person name="Macdonald J.P."/>
            <person name="Priest M."/>
            <person name="Orbach M.J."/>
            <person name="Galgiani J.N."/>
            <person name="Kirkland T.N."/>
            <person name="Cole G.T."/>
            <person name="Birren B.W."/>
            <person name="Henn M.R."/>
            <person name="Taylor J.W."/>
            <person name="Rounsley S.D."/>
        </authorList>
    </citation>
    <scope>NUCLEOTIDE SEQUENCE [LARGE SCALE GENOMIC DNA]</scope>
    <source>
        <strain evidence="9">H538.4</strain>
    </source>
</reference>
<keyword evidence="5" id="KW-0503">Monooxygenase</keyword>
<dbReference type="GO" id="GO:0071949">
    <property type="term" value="F:FAD binding"/>
    <property type="evidence" value="ECO:0007669"/>
    <property type="project" value="InterPro"/>
</dbReference>
<dbReference type="VEuPathDB" id="FungiDB:CIHG_07244"/>
<feature type="domain" description="FAD-binding" evidence="7">
    <location>
        <begin position="10"/>
        <end position="141"/>
    </location>
</feature>
<dbReference type="OrthoDB" id="16820at2759"/>
<evidence type="ECO:0000313" key="8">
    <source>
        <dbReference type="EMBL" id="KMU89437.1"/>
    </source>
</evidence>
<protein>
    <submittedName>
        <fullName evidence="8">FAD dependent oxidoreductase</fullName>
    </submittedName>
</protein>
<dbReference type="PANTHER" id="PTHR13789">
    <property type="entry name" value="MONOOXYGENASE"/>
    <property type="match status" value="1"/>
</dbReference>
<dbReference type="GO" id="GO:0004497">
    <property type="term" value="F:monooxygenase activity"/>
    <property type="evidence" value="ECO:0007669"/>
    <property type="project" value="UniProtKB-KW"/>
</dbReference>
<evidence type="ECO:0000256" key="4">
    <source>
        <dbReference type="ARBA" id="ARBA00023002"/>
    </source>
</evidence>
<dbReference type="PRINTS" id="PR00420">
    <property type="entry name" value="RNGMNOXGNASE"/>
</dbReference>
<organism evidence="8 9">
    <name type="scientific">Coccidioides immitis H538.4</name>
    <dbReference type="NCBI Taxonomy" id="396776"/>
    <lineage>
        <taxon>Eukaryota</taxon>
        <taxon>Fungi</taxon>
        <taxon>Dikarya</taxon>
        <taxon>Ascomycota</taxon>
        <taxon>Pezizomycotina</taxon>
        <taxon>Eurotiomycetes</taxon>
        <taxon>Eurotiomycetidae</taxon>
        <taxon>Onygenales</taxon>
        <taxon>Onygenaceae</taxon>
        <taxon>Coccidioides</taxon>
    </lineage>
</organism>
<dbReference type="EMBL" id="DS017012">
    <property type="protein sequence ID" value="KMU89437.1"/>
    <property type="molecule type" value="Genomic_DNA"/>
</dbReference>
<dbReference type="PANTHER" id="PTHR13789:SF147">
    <property type="entry name" value="PUTATIVE (AFU_ORTHOLOGUE AFUA_2G01950)-RELATED"/>
    <property type="match status" value="1"/>
</dbReference>
<comment type="similarity">
    <text evidence="1">Belongs to the paxM FAD-dependent monooxygenase family.</text>
</comment>
<dbReference type="InterPro" id="IPR002938">
    <property type="entry name" value="FAD-bd"/>
</dbReference>
<evidence type="ECO:0000256" key="5">
    <source>
        <dbReference type="ARBA" id="ARBA00023033"/>
    </source>
</evidence>
<proteinExistence type="inferred from homology"/>
<dbReference type="Proteomes" id="UP000054563">
    <property type="component" value="Unassembled WGS sequence"/>
</dbReference>
<evidence type="ECO:0000256" key="2">
    <source>
        <dbReference type="ARBA" id="ARBA00022630"/>
    </source>
</evidence>
<dbReference type="InterPro" id="IPR050493">
    <property type="entry name" value="FAD-dep_Monooxygenase_BioMet"/>
</dbReference>
<dbReference type="AlphaFoldDB" id="A0A0J8RXB1"/>
<dbReference type="STRING" id="396776.A0A0J8RXB1"/>
<sequence>MVSKDRNCFQILIIGGGIGGLGAAICLSRKGHNVTVLEAASNLNEVGAGIQIPPNSTRILDSYGLTEKFLGKVVWPRNLCFRRYCTGEIIGSTRFRGVLERKYGFPYWLIHRADYQRILFEAAKESGAKIMLGTPVEYVDERCPAAVMADGRKLRRFDNWSGRCVQELNFLERPDVMKPGIRSKTRRAVIPEKEIEANDTPNCAFRVTISAEEMLADSEVKHLMDEEDANCWIGYQRHIMAYPIRQGAMYNLVLSYPGQAAAGKWNEPGDPDEMRRYYAHFDPTINKVLAKVKSCLKWKLADLPPLPNWVSPSGKVVLIGDAAHAMVPYLAQTAVQRVLLRLLRMALPWVNVSIEQNRSGNFPNSSVHLRLSESPAAKESKRAGAKMVIFWDLADGPRATGSRSRHEGSGPKKPSRKDAWEPQTNGSDEEVQASVGLSTTVCHLHKRHAGCHLEAASTPTVVN</sequence>